<organism evidence="1 2">
    <name type="scientific">Breznakia pachnodae</name>
    <dbReference type="NCBI Taxonomy" id="265178"/>
    <lineage>
        <taxon>Bacteria</taxon>
        <taxon>Bacillati</taxon>
        <taxon>Bacillota</taxon>
        <taxon>Erysipelotrichia</taxon>
        <taxon>Erysipelotrichales</taxon>
        <taxon>Erysipelotrichaceae</taxon>
        <taxon>Breznakia</taxon>
    </lineage>
</organism>
<reference evidence="1 2" key="1">
    <citation type="submission" date="2023-07" db="EMBL/GenBank/DDBJ databases">
        <title>Genomic Encyclopedia of Type Strains, Phase IV (KMG-IV): sequencing the most valuable type-strain genomes for metagenomic binning, comparative biology and taxonomic classification.</title>
        <authorList>
            <person name="Goeker M."/>
        </authorList>
    </citation>
    <scope>NUCLEOTIDE SEQUENCE [LARGE SCALE GENOMIC DNA]</scope>
    <source>
        <strain evidence="1 2">DSM 16784</strain>
    </source>
</reference>
<evidence type="ECO:0000313" key="2">
    <source>
        <dbReference type="Proteomes" id="UP001230220"/>
    </source>
</evidence>
<accession>A0ABU0E602</accession>
<proteinExistence type="predicted"/>
<sequence length="183" mass="21600">MNRKFEELLFLFCSCTIGGVKAGSLFTCRKKDVKNLASVLEYYREMLQKDNIEIEILLDRKDSVLLYIYRRKLLLNVWNQKSSKKFLLKQGYTLSVEKNLEILKLRLSDDEFPHDIGVFLGYSIDDVISFMEHKGKNCKCIGPWKVYHKEKEKQELFAKFKECSDYYLHSFYSGNNLSQLLHA</sequence>
<gene>
    <name evidence="1" type="ORF">J2S15_003080</name>
</gene>
<evidence type="ECO:0000313" key="1">
    <source>
        <dbReference type="EMBL" id="MDQ0362326.1"/>
    </source>
</evidence>
<protein>
    <recommendedName>
        <fullName evidence="3">DUF3793 family protein</fullName>
    </recommendedName>
</protein>
<keyword evidence="2" id="KW-1185">Reference proteome</keyword>
<dbReference type="RefSeq" id="WP_307409843.1">
    <property type="nucleotide sequence ID" value="NZ_JAUSUR010000006.1"/>
</dbReference>
<evidence type="ECO:0008006" key="3">
    <source>
        <dbReference type="Google" id="ProtNLM"/>
    </source>
</evidence>
<dbReference type="InterPro" id="IPR024523">
    <property type="entry name" value="DUF3793"/>
</dbReference>
<dbReference type="Proteomes" id="UP001230220">
    <property type="component" value="Unassembled WGS sequence"/>
</dbReference>
<comment type="caution">
    <text evidence="1">The sequence shown here is derived from an EMBL/GenBank/DDBJ whole genome shotgun (WGS) entry which is preliminary data.</text>
</comment>
<dbReference type="EMBL" id="JAUSUR010000006">
    <property type="protein sequence ID" value="MDQ0362326.1"/>
    <property type="molecule type" value="Genomic_DNA"/>
</dbReference>
<name>A0ABU0E602_9FIRM</name>
<dbReference type="Pfam" id="PF12672">
    <property type="entry name" value="DUF3793"/>
    <property type="match status" value="1"/>
</dbReference>